<keyword evidence="3" id="KW-1185">Reference proteome</keyword>
<comment type="caution">
    <text evidence="2">The sequence shown here is derived from an EMBL/GenBank/DDBJ whole genome shotgun (WGS) entry which is preliminary data.</text>
</comment>
<name>A0ABT5ARA5_9CYAN</name>
<reference evidence="2 3" key="1">
    <citation type="submission" date="2023-01" db="EMBL/GenBank/DDBJ databases">
        <title>Genomes from the Australian National Cyanobacteria Reference Collection.</title>
        <authorList>
            <person name="Willis A."/>
            <person name="Lee E.M.F."/>
        </authorList>
    </citation>
    <scope>NUCLEOTIDE SEQUENCE [LARGE SCALE GENOMIC DNA]</scope>
    <source>
        <strain evidence="2 3">CS-1033</strain>
    </source>
</reference>
<organism evidence="2 3">
    <name type="scientific">Anabaenopsis arnoldii</name>
    <dbReference type="NCBI Taxonomy" id="2152938"/>
    <lineage>
        <taxon>Bacteria</taxon>
        <taxon>Bacillati</taxon>
        <taxon>Cyanobacteriota</taxon>
        <taxon>Cyanophyceae</taxon>
        <taxon>Nostocales</taxon>
        <taxon>Nodulariaceae</taxon>
        <taxon>Anabaenopsis</taxon>
    </lineage>
</organism>
<keyword evidence="1" id="KW-0472">Membrane</keyword>
<proteinExistence type="predicted"/>
<gene>
    <name evidence="2" type="ORF">PN457_09120</name>
</gene>
<accession>A0ABT5ARA5</accession>
<keyword evidence="1" id="KW-0812">Transmembrane</keyword>
<protein>
    <submittedName>
        <fullName evidence="2">Uncharacterized protein</fullName>
    </submittedName>
</protein>
<keyword evidence="1" id="KW-1133">Transmembrane helix</keyword>
<sequence length="99" mass="11166">MILGLASQGINLEKLQLLIVLAIARFATLLVVWWISMEQTAPLKPLVGSFNWFEVLDDVVLLIIIAPGKANGLFDRKIRQILENGCTGRFLDLHCRYMV</sequence>
<feature type="transmembrane region" description="Helical" evidence="1">
    <location>
        <begin position="15"/>
        <end position="35"/>
    </location>
</feature>
<evidence type="ECO:0000313" key="2">
    <source>
        <dbReference type="EMBL" id="MDB9539816.1"/>
    </source>
</evidence>
<dbReference type="Proteomes" id="UP001212499">
    <property type="component" value="Unassembled WGS sequence"/>
</dbReference>
<evidence type="ECO:0000256" key="1">
    <source>
        <dbReference type="SAM" id="Phobius"/>
    </source>
</evidence>
<dbReference type="RefSeq" id="WP_271732819.1">
    <property type="nucleotide sequence ID" value="NZ_JANQDP010000100.1"/>
</dbReference>
<dbReference type="EMBL" id="JAQMUH010000098">
    <property type="protein sequence ID" value="MDB9539816.1"/>
    <property type="molecule type" value="Genomic_DNA"/>
</dbReference>
<evidence type="ECO:0000313" key="3">
    <source>
        <dbReference type="Proteomes" id="UP001212499"/>
    </source>
</evidence>